<reference evidence="5" key="1">
    <citation type="submission" date="2021-01" db="UniProtKB">
        <authorList>
            <consortium name="EnsemblPlants"/>
        </authorList>
    </citation>
    <scope>IDENTIFICATION</scope>
</reference>
<proteinExistence type="inferred from homology"/>
<sequence>MATAVSPPPLSASKRHHLRPTLRIKASTSINLLTETSPSKSTKIHSDPPPKFSALVRIRSLCESGDVAGALRLIQKRSDKDAFFLDLEEESQALGVLIQCCSRRKDIEAGRVLHRLVAGSTELGDNLVLNARLITMYSICGFPIDARSLFDRLKKKDLVQWNAVISGYTRNESWQDAMLMFSKLVCDEEFKPDKFTLPCVIKACSGVGNLGFGEGVHGMGVKMGLVFDVFVGNSLVAMYGKMGLVEAAVKVFENMSERNLVSWNSMMCAFSENKCSKDSICVFRSLLEEGSLTPDVASLVTILPVCAREGEVESGAVVHGLAVKLGMSSNLMVNNAVMDMYLKCGLLDEALILFIKSSEKNVVCWNTMIGGYAKAGDVLATFNILREMQTQDVSVQADEVTILNVLSVCSKSVELLRVKELHSYSIRHGFCNDELVANALVTAYAKCGATSYAESVFSRVEMKSVSTWNAIIAGFAQNSYPAKAVDLFRRMRRLGKVMPDRFTIGSLLLALSYERSLLSGKEVHGYILRNGLDRENFITISLLSLYINCSDPVAGRCLFDQMVDKSSVSWNAMLAGYVQNQLPHETISLFRQMTSAGVQPSEIAMTSVLGACSELSVLLLGKEAHCAAVKSHLTDDVYVSCSIADMYAKCGCIRQSQSLFDRLKVKDVASWNVLITGYGIHGQGTDAIRLLEEMRRSNVHGIEPKLEHYACVIDMLSRAGKFDDALELVERMPMEPDVGIWSSLLSMCRAYGQMDLGEKIANKLLTAQPASAENYVLVSNFYAQSEKWDDVKRVRGRMKECGLQKDPGCSWIEVGGKVYNFIAGDEQRSESDEIRNMWRRLEAKITDVGYQPDTTSVLHDVEQARKMEMLIGHSEKLAISLGLLKTTEGTTLRICKNLRICRDCHNAAKLVAKVVGREIIIRDSKRFHHFNDGICSCGDYW</sequence>
<evidence type="ECO:0000313" key="6">
    <source>
        <dbReference type="Proteomes" id="UP000594263"/>
    </source>
</evidence>
<feature type="repeat" description="PPR" evidence="3">
    <location>
        <begin position="667"/>
        <end position="701"/>
    </location>
</feature>
<dbReference type="InterPro" id="IPR046960">
    <property type="entry name" value="PPR_At4g14850-like_plant"/>
</dbReference>
<dbReference type="Pfam" id="PF14432">
    <property type="entry name" value="DYW_deaminase"/>
    <property type="match status" value="1"/>
</dbReference>
<keyword evidence="2" id="KW-0677">Repeat</keyword>
<accession>A0A7N0U4R9</accession>
<dbReference type="PANTHER" id="PTHR47926">
    <property type="entry name" value="PENTATRICOPEPTIDE REPEAT-CONTAINING PROTEIN"/>
    <property type="match status" value="1"/>
</dbReference>
<feature type="repeat" description="PPR" evidence="3">
    <location>
        <begin position="228"/>
        <end position="262"/>
    </location>
</feature>
<dbReference type="Pfam" id="PF20431">
    <property type="entry name" value="E_motif"/>
    <property type="match status" value="1"/>
</dbReference>
<dbReference type="Pfam" id="PF01535">
    <property type="entry name" value="PPR"/>
    <property type="match status" value="10"/>
</dbReference>
<evidence type="ECO:0000256" key="1">
    <source>
        <dbReference type="ARBA" id="ARBA00006643"/>
    </source>
</evidence>
<feature type="repeat" description="PPR" evidence="3">
    <location>
        <begin position="361"/>
        <end position="395"/>
    </location>
</feature>
<dbReference type="AlphaFoldDB" id="A0A7N0U4R9"/>
<name>A0A7N0U4R9_KALFE</name>
<dbReference type="Proteomes" id="UP000594263">
    <property type="component" value="Unplaced"/>
</dbReference>
<protein>
    <recommendedName>
        <fullName evidence="4">DYW domain-containing protein</fullName>
    </recommendedName>
</protein>
<dbReference type="PROSITE" id="PS51375">
    <property type="entry name" value="PPR"/>
    <property type="match status" value="6"/>
</dbReference>
<feature type="domain" description="DYW" evidence="4">
    <location>
        <begin position="849"/>
        <end position="941"/>
    </location>
</feature>
<dbReference type="InterPro" id="IPR032867">
    <property type="entry name" value="DYW_dom"/>
</dbReference>
<dbReference type="Pfam" id="PF13041">
    <property type="entry name" value="PPR_2"/>
    <property type="match status" value="1"/>
</dbReference>
<dbReference type="OMA" id="FQWNALV"/>
<dbReference type="NCBIfam" id="TIGR00756">
    <property type="entry name" value="PPR"/>
    <property type="match status" value="8"/>
</dbReference>
<evidence type="ECO:0000313" key="5">
    <source>
        <dbReference type="EnsemblPlants" id="Kaladp0053s0484.1.v1.1"/>
    </source>
</evidence>
<dbReference type="Gramene" id="Kaladp0053s0484.1.v1.1">
    <property type="protein sequence ID" value="Kaladp0053s0484.1.v1.1"/>
    <property type="gene ID" value="Kaladp0053s0484.v1.1"/>
</dbReference>
<dbReference type="FunFam" id="1.25.40.10:FF:000366">
    <property type="entry name" value="Pentatricopeptide (PPR) repeat-containing protein"/>
    <property type="match status" value="1"/>
</dbReference>
<dbReference type="GO" id="GO:0003723">
    <property type="term" value="F:RNA binding"/>
    <property type="evidence" value="ECO:0007669"/>
    <property type="project" value="InterPro"/>
</dbReference>
<feature type="repeat" description="PPR" evidence="3">
    <location>
        <begin position="157"/>
        <end position="192"/>
    </location>
</feature>
<dbReference type="FunFam" id="1.25.40.10:FF:000361">
    <property type="entry name" value="Pentatricopeptide repeat-containing protein chloroplastic"/>
    <property type="match status" value="2"/>
</dbReference>
<evidence type="ECO:0000256" key="2">
    <source>
        <dbReference type="ARBA" id="ARBA00022737"/>
    </source>
</evidence>
<feature type="repeat" description="PPR" evidence="3">
    <location>
        <begin position="464"/>
        <end position="498"/>
    </location>
</feature>
<comment type="similarity">
    <text evidence="1">Belongs to the PPR family. PCMP-H subfamily.</text>
</comment>
<keyword evidence="6" id="KW-1185">Reference proteome</keyword>
<dbReference type="GO" id="GO:0008270">
    <property type="term" value="F:zinc ion binding"/>
    <property type="evidence" value="ECO:0007669"/>
    <property type="project" value="InterPro"/>
</dbReference>
<dbReference type="GO" id="GO:0009451">
    <property type="term" value="P:RNA modification"/>
    <property type="evidence" value="ECO:0007669"/>
    <property type="project" value="InterPro"/>
</dbReference>
<dbReference type="InterPro" id="IPR002885">
    <property type="entry name" value="PPR_rpt"/>
</dbReference>
<dbReference type="InterPro" id="IPR011990">
    <property type="entry name" value="TPR-like_helical_dom_sf"/>
</dbReference>
<feature type="repeat" description="PPR" evidence="3">
    <location>
        <begin position="566"/>
        <end position="600"/>
    </location>
</feature>
<evidence type="ECO:0000256" key="3">
    <source>
        <dbReference type="PROSITE-ProRule" id="PRU00708"/>
    </source>
</evidence>
<evidence type="ECO:0000259" key="4">
    <source>
        <dbReference type="Pfam" id="PF14432"/>
    </source>
</evidence>
<organism evidence="5 6">
    <name type="scientific">Kalanchoe fedtschenkoi</name>
    <name type="common">Lavender scallops</name>
    <name type="synonym">South American air plant</name>
    <dbReference type="NCBI Taxonomy" id="63787"/>
    <lineage>
        <taxon>Eukaryota</taxon>
        <taxon>Viridiplantae</taxon>
        <taxon>Streptophyta</taxon>
        <taxon>Embryophyta</taxon>
        <taxon>Tracheophyta</taxon>
        <taxon>Spermatophyta</taxon>
        <taxon>Magnoliopsida</taxon>
        <taxon>eudicotyledons</taxon>
        <taxon>Gunneridae</taxon>
        <taxon>Pentapetalae</taxon>
        <taxon>Saxifragales</taxon>
        <taxon>Crassulaceae</taxon>
        <taxon>Kalanchoe</taxon>
    </lineage>
</organism>
<dbReference type="InterPro" id="IPR046848">
    <property type="entry name" value="E_motif"/>
</dbReference>
<dbReference type="FunFam" id="1.25.40.10:FF:000344">
    <property type="entry name" value="Pentatricopeptide repeat-containing protein"/>
    <property type="match status" value="1"/>
</dbReference>
<dbReference type="EnsemblPlants" id="Kaladp0053s0484.1.v1.1">
    <property type="protein sequence ID" value="Kaladp0053s0484.1.v1.1"/>
    <property type="gene ID" value="Kaladp0053s0484.v1.1"/>
</dbReference>
<dbReference type="Gene3D" id="1.25.40.10">
    <property type="entry name" value="Tetratricopeptide repeat domain"/>
    <property type="match status" value="6"/>
</dbReference>